<reference evidence="1" key="1">
    <citation type="submission" date="2018-05" db="EMBL/GenBank/DDBJ databases">
        <authorList>
            <person name="Lanie J.A."/>
            <person name="Ng W.-L."/>
            <person name="Kazmierczak K.M."/>
            <person name="Andrzejewski T.M."/>
            <person name="Davidsen T.M."/>
            <person name="Wayne K.J."/>
            <person name="Tettelin H."/>
            <person name="Glass J.I."/>
            <person name="Rusch D."/>
            <person name="Podicherti R."/>
            <person name="Tsui H.-C.T."/>
            <person name="Winkler M.E."/>
        </authorList>
    </citation>
    <scope>NUCLEOTIDE SEQUENCE</scope>
</reference>
<gene>
    <name evidence="1" type="ORF">METZ01_LOCUS369101</name>
</gene>
<dbReference type="AlphaFoldDB" id="A0A382T440"/>
<protein>
    <recommendedName>
        <fullName evidence="2">N-acetyltransferase domain-containing protein</fullName>
    </recommendedName>
</protein>
<proteinExistence type="predicted"/>
<evidence type="ECO:0000313" key="1">
    <source>
        <dbReference type="EMBL" id="SVD16247.1"/>
    </source>
</evidence>
<organism evidence="1">
    <name type="scientific">marine metagenome</name>
    <dbReference type="NCBI Taxonomy" id="408172"/>
    <lineage>
        <taxon>unclassified sequences</taxon>
        <taxon>metagenomes</taxon>
        <taxon>ecological metagenomes</taxon>
    </lineage>
</organism>
<evidence type="ECO:0008006" key="2">
    <source>
        <dbReference type="Google" id="ProtNLM"/>
    </source>
</evidence>
<dbReference type="InterPro" id="IPR016181">
    <property type="entry name" value="Acyl_CoA_acyltransferase"/>
</dbReference>
<name>A0A382T440_9ZZZZ</name>
<dbReference type="EMBL" id="UINC01133361">
    <property type="protein sequence ID" value="SVD16247.1"/>
    <property type="molecule type" value="Genomic_DNA"/>
</dbReference>
<dbReference type="SUPFAM" id="SSF55729">
    <property type="entry name" value="Acyl-CoA N-acyltransferases (Nat)"/>
    <property type="match status" value="1"/>
</dbReference>
<sequence>MTELKVREATIEDARILAGIYSHYVLNTHTTFDMKPVNADSRLEWLCHYNQNPMHRLFVSTVKDEVIGYASSNQFRPK</sequence>
<dbReference type="Gene3D" id="3.40.630.30">
    <property type="match status" value="1"/>
</dbReference>
<accession>A0A382T440</accession>